<evidence type="ECO:0000313" key="2">
    <source>
        <dbReference type="Proteomes" id="UP000824533"/>
    </source>
</evidence>
<reference evidence="1 2" key="1">
    <citation type="journal article" date="2021" name="Front. Genet.">
        <title>Chromosome-Level Genome Assembly Reveals Significant Gene Expansion in the Toll and IMD Signaling Pathways of Dendrolimus kikuchii.</title>
        <authorList>
            <person name="Zhou J."/>
            <person name="Wu P."/>
            <person name="Xiong Z."/>
            <person name="Liu N."/>
            <person name="Zhao N."/>
            <person name="Ji M."/>
            <person name="Qiu Y."/>
            <person name="Yang B."/>
        </authorList>
    </citation>
    <scope>NUCLEOTIDE SEQUENCE [LARGE SCALE GENOMIC DNA]</scope>
    <source>
        <strain evidence="1">Ann1</strain>
    </source>
</reference>
<proteinExistence type="predicted"/>
<protein>
    <submittedName>
        <fullName evidence="1">Uncharacterized protein</fullName>
    </submittedName>
</protein>
<dbReference type="Proteomes" id="UP000824533">
    <property type="component" value="Linkage Group LG17"/>
</dbReference>
<name>A0ACC1CSY2_9NEOP</name>
<organism evidence="1 2">
    <name type="scientific">Dendrolimus kikuchii</name>
    <dbReference type="NCBI Taxonomy" id="765133"/>
    <lineage>
        <taxon>Eukaryota</taxon>
        <taxon>Metazoa</taxon>
        <taxon>Ecdysozoa</taxon>
        <taxon>Arthropoda</taxon>
        <taxon>Hexapoda</taxon>
        <taxon>Insecta</taxon>
        <taxon>Pterygota</taxon>
        <taxon>Neoptera</taxon>
        <taxon>Endopterygota</taxon>
        <taxon>Lepidoptera</taxon>
        <taxon>Glossata</taxon>
        <taxon>Ditrysia</taxon>
        <taxon>Bombycoidea</taxon>
        <taxon>Lasiocampidae</taxon>
        <taxon>Dendrolimus</taxon>
    </lineage>
</organism>
<evidence type="ECO:0000313" key="1">
    <source>
        <dbReference type="EMBL" id="KAJ0174794.1"/>
    </source>
</evidence>
<accession>A0ACC1CSY2</accession>
<sequence>MAPKKIDTGLVIILDIGVNTASVGELNKKSFLEEGRNFVARLIERKIVSQSTDYIGIVLLGSKETENNLNAQCGGGYRHIKIHAELDSPTWKLIETLPEKSTKTKGDWFDALIVAADHIKNGVANVKIANNKIILVTNFEIPSQQEDEQIEQVLLGFQEENITVDVIGISLEEESYKNRDLSLAKKFVEQTDGVSASFDHAMGYLQFQKKRKAINPHQWNTVLNIGPNIKIPITAYIKLKHGADVDKWIDEPYDAATGSASTTQSVDKQKHHINQENQTKIDLKNTIDAYLYGQEPIPIADCESMFYEPGSTCLSLYGFTKTNNIKWHHLNGNGLEYIFGKKGDTKAQYALRCLVVCMHEENLYGIARRVYRTNCAPKMYVLMPVFDVNNYVCLSMAQLCYKEEIKYMSFPPTNLKKYNCTDEQVDAFKDLIGAMDLTDAYDDTFDDKEAFPVGESVSPGAQYMFDCIAYRAMNPGRPLPQPRDEIMNLFKVPELLESRSKAALEKVKDLFPLKEVVPPKRRLKKTVEDQELEPSTCFENDTTSIPKVDLPSNKINGASTIKISTMDPISDFKALKSIGKDILELTPQMTEAIENLIYCNLDGNFTKAFEALSFFRSECVQTDPTSYNNWLQKFKTKLTNNKRNDILEMISENKVNFILKNENQLSSFETEASHEESQLYENDTVPDTIELTIASEINDMFDEM</sequence>
<keyword evidence="2" id="KW-1185">Reference proteome</keyword>
<dbReference type="EMBL" id="CM034403">
    <property type="protein sequence ID" value="KAJ0174794.1"/>
    <property type="molecule type" value="Genomic_DNA"/>
</dbReference>
<comment type="caution">
    <text evidence="1">The sequence shown here is derived from an EMBL/GenBank/DDBJ whole genome shotgun (WGS) entry which is preliminary data.</text>
</comment>
<gene>
    <name evidence="1" type="ORF">K1T71_009902</name>
</gene>